<dbReference type="InterPro" id="IPR004358">
    <property type="entry name" value="Sig_transdc_His_kin-like_C"/>
</dbReference>
<keyword evidence="7" id="KW-0418">Kinase</keyword>
<evidence type="ECO:0000313" key="15">
    <source>
        <dbReference type="EMBL" id="CAA9265228.1"/>
    </source>
</evidence>
<dbReference type="PROSITE" id="PS50109">
    <property type="entry name" value="HIS_KIN"/>
    <property type="match status" value="1"/>
</dbReference>
<dbReference type="Gene3D" id="3.30.565.10">
    <property type="entry name" value="Histidine kinase-like ATPase, C-terminal domain"/>
    <property type="match status" value="1"/>
</dbReference>
<feature type="compositionally biased region" description="Low complexity" evidence="11">
    <location>
        <begin position="116"/>
        <end position="140"/>
    </location>
</feature>
<dbReference type="PANTHER" id="PTHR45436">
    <property type="entry name" value="SENSOR HISTIDINE KINASE YKOH"/>
    <property type="match status" value="1"/>
</dbReference>
<evidence type="ECO:0000256" key="5">
    <source>
        <dbReference type="ARBA" id="ARBA00022679"/>
    </source>
</evidence>
<keyword evidence="4" id="KW-0597">Phosphoprotein</keyword>
<evidence type="ECO:0000256" key="10">
    <source>
        <dbReference type="ARBA" id="ARBA00023136"/>
    </source>
</evidence>
<comment type="subcellular location">
    <subcellularLocation>
        <location evidence="2">Membrane</location>
    </subcellularLocation>
</comment>
<feature type="compositionally biased region" description="Polar residues" evidence="11">
    <location>
        <begin position="96"/>
        <end position="108"/>
    </location>
</feature>
<evidence type="ECO:0000256" key="6">
    <source>
        <dbReference type="ARBA" id="ARBA00022692"/>
    </source>
</evidence>
<evidence type="ECO:0000256" key="4">
    <source>
        <dbReference type="ARBA" id="ARBA00022553"/>
    </source>
</evidence>
<proteinExistence type="predicted"/>
<dbReference type="InterPro" id="IPR036097">
    <property type="entry name" value="HisK_dim/P_sf"/>
</dbReference>
<feature type="domain" description="HAMP" evidence="14">
    <location>
        <begin position="266"/>
        <end position="318"/>
    </location>
</feature>
<organism evidence="15">
    <name type="scientific">uncultured Chloroflexota bacterium</name>
    <dbReference type="NCBI Taxonomy" id="166587"/>
    <lineage>
        <taxon>Bacteria</taxon>
        <taxon>Bacillati</taxon>
        <taxon>Chloroflexota</taxon>
        <taxon>environmental samples</taxon>
    </lineage>
</organism>
<dbReference type="AlphaFoldDB" id="A0A6J4J2I3"/>
<feature type="region of interest" description="Disordered" evidence="11">
    <location>
        <begin position="553"/>
        <end position="577"/>
    </location>
</feature>
<evidence type="ECO:0000259" key="14">
    <source>
        <dbReference type="PROSITE" id="PS50885"/>
    </source>
</evidence>
<dbReference type="GO" id="GO:0005886">
    <property type="term" value="C:plasma membrane"/>
    <property type="evidence" value="ECO:0007669"/>
    <property type="project" value="TreeGrafter"/>
</dbReference>
<keyword evidence="5" id="KW-0808">Transferase</keyword>
<evidence type="ECO:0000256" key="9">
    <source>
        <dbReference type="ARBA" id="ARBA00023012"/>
    </source>
</evidence>
<dbReference type="Pfam" id="PF00512">
    <property type="entry name" value="HisKA"/>
    <property type="match status" value="1"/>
</dbReference>
<feature type="region of interest" description="Disordered" evidence="11">
    <location>
        <begin position="96"/>
        <end position="172"/>
    </location>
</feature>
<accession>A0A6J4J2I3</accession>
<name>A0A6J4J2I3_9CHLR</name>
<dbReference type="GO" id="GO:0000155">
    <property type="term" value="F:phosphorelay sensor kinase activity"/>
    <property type="evidence" value="ECO:0007669"/>
    <property type="project" value="InterPro"/>
</dbReference>
<feature type="compositionally biased region" description="Gly residues" evidence="11">
    <location>
        <begin position="199"/>
        <end position="211"/>
    </location>
</feature>
<dbReference type="CDD" id="cd00082">
    <property type="entry name" value="HisKA"/>
    <property type="match status" value="1"/>
</dbReference>
<evidence type="ECO:0000256" key="12">
    <source>
        <dbReference type="SAM" id="Phobius"/>
    </source>
</evidence>
<dbReference type="SUPFAM" id="SSF47384">
    <property type="entry name" value="Homodimeric domain of signal transducing histidine kinase"/>
    <property type="match status" value="1"/>
</dbReference>
<feature type="transmembrane region" description="Helical" evidence="12">
    <location>
        <begin position="242"/>
        <end position="265"/>
    </location>
</feature>
<dbReference type="SMART" id="SM00387">
    <property type="entry name" value="HATPase_c"/>
    <property type="match status" value="1"/>
</dbReference>
<evidence type="ECO:0000256" key="8">
    <source>
        <dbReference type="ARBA" id="ARBA00022989"/>
    </source>
</evidence>
<dbReference type="SUPFAM" id="SSF55874">
    <property type="entry name" value="ATPase domain of HSP90 chaperone/DNA topoisomerase II/histidine kinase"/>
    <property type="match status" value="1"/>
</dbReference>
<gene>
    <name evidence="15" type="ORF">AVDCRST_MAG77-2791</name>
</gene>
<dbReference type="InterPro" id="IPR003594">
    <property type="entry name" value="HATPase_dom"/>
</dbReference>
<evidence type="ECO:0000259" key="13">
    <source>
        <dbReference type="PROSITE" id="PS50109"/>
    </source>
</evidence>
<dbReference type="SMART" id="SM00388">
    <property type="entry name" value="HisKA"/>
    <property type="match status" value="1"/>
</dbReference>
<evidence type="ECO:0000256" key="7">
    <source>
        <dbReference type="ARBA" id="ARBA00022777"/>
    </source>
</evidence>
<feature type="region of interest" description="Disordered" evidence="11">
    <location>
        <begin position="194"/>
        <end position="218"/>
    </location>
</feature>
<sequence>MTFPLRLGSLRSRLLASFAAVILVTLLSAGAAVVWLVQGYRRDVAVNHLQDLAVAIAGGAAQLERQGAQPDEIAAIIAGQLPVASAHVLVTDTQGQVLAEQPSPSGTAFTGRRLRTPGTPSSPGAPTTTGASAAPSHGTSIGPATHDAPHGAPQGALTRRGPSQPQGRPLQASRPIVWSEDVGSGHFILVTAEPPMQVGGPGGPGGPGPRGRPGDRFATPQTRYRVALAIPTQDLASAWRELSLGLGAAAGIAITVAAIAAWILAQSIAQPLRRITRAAEGIAAGQLRQTLAVNGSDEVVQLGHAFNRMSEEVDRSHRSLRDFVANASHELRTPLTSIEGFSQAFVDGMLDEPEDAAEAARVMNEESRRMRRLVDDLLRLSQVEGSDTLLPNAPVDAAALARDAARRLERTATATARDLAVAVDIPDSLITRGDAKQLDQVFMNLLENAGKYAPEGARITVTGRATGRDVVVTVHNTGSYIPPEDLPRVFERFYRVDPARVRAAGDVEGNGLGLAIAHGIVARHGGTLTASSDRDAGTTFTVTLPAHVASSAHVTEHAGPPGHPRISWRRNTRVTAP</sequence>
<dbReference type="SMART" id="SM00304">
    <property type="entry name" value="HAMP"/>
    <property type="match status" value="1"/>
</dbReference>
<dbReference type="PROSITE" id="PS50885">
    <property type="entry name" value="HAMP"/>
    <property type="match status" value="1"/>
</dbReference>
<protein>
    <recommendedName>
        <fullName evidence="3">histidine kinase</fullName>
        <ecNumber evidence="3">2.7.13.3</ecNumber>
    </recommendedName>
</protein>
<dbReference type="Gene3D" id="6.10.340.10">
    <property type="match status" value="1"/>
</dbReference>
<evidence type="ECO:0000256" key="11">
    <source>
        <dbReference type="SAM" id="MobiDB-lite"/>
    </source>
</evidence>
<keyword evidence="6 12" id="KW-0812">Transmembrane</keyword>
<keyword evidence="8 12" id="KW-1133">Transmembrane helix</keyword>
<keyword evidence="9" id="KW-0902">Two-component regulatory system</keyword>
<dbReference type="EMBL" id="CADCTC010000165">
    <property type="protein sequence ID" value="CAA9265228.1"/>
    <property type="molecule type" value="Genomic_DNA"/>
</dbReference>
<keyword evidence="10 12" id="KW-0472">Membrane</keyword>
<evidence type="ECO:0000256" key="3">
    <source>
        <dbReference type="ARBA" id="ARBA00012438"/>
    </source>
</evidence>
<dbReference type="FunFam" id="3.30.565.10:FF:000006">
    <property type="entry name" value="Sensor histidine kinase WalK"/>
    <property type="match status" value="1"/>
</dbReference>
<evidence type="ECO:0000256" key="1">
    <source>
        <dbReference type="ARBA" id="ARBA00000085"/>
    </source>
</evidence>
<dbReference type="Pfam" id="PF02518">
    <property type="entry name" value="HATPase_c"/>
    <property type="match status" value="1"/>
</dbReference>
<dbReference type="InterPro" id="IPR005467">
    <property type="entry name" value="His_kinase_dom"/>
</dbReference>
<dbReference type="InterPro" id="IPR003661">
    <property type="entry name" value="HisK_dim/P_dom"/>
</dbReference>
<dbReference type="PRINTS" id="PR00344">
    <property type="entry name" value="BCTRLSENSOR"/>
</dbReference>
<reference evidence="15" key="1">
    <citation type="submission" date="2020-02" db="EMBL/GenBank/DDBJ databases">
        <authorList>
            <person name="Meier V. D."/>
        </authorList>
    </citation>
    <scope>NUCLEOTIDE SEQUENCE</scope>
    <source>
        <strain evidence="15">AVDCRST_MAG77</strain>
    </source>
</reference>
<dbReference type="PANTHER" id="PTHR45436:SF5">
    <property type="entry name" value="SENSOR HISTIDINE KINASE TRCS"/>
    <property type="match status" value="1"/>
</dbReference>
<dbReference type="Gene3D" id="1.10.287.130">
    <property type="match status" value="1"/>
</dbReference>
<dbReference type="InterPro" id="IPR050428">
    <property type="entry name" value="TCS_sensor_his_kinase"/>
</dbReference>
<dbReference type="CDD" id="cd00075">
    <property type="entry name" value="HATPase"/>
    <property type="match status" value="1"/>
</dbReference>
<dbReference type="SUPFAM" id="SSF158472">
    <property type="entry name" value="HAMP domain-like"/>
    <property type="match status" value="1"/>
</dbReference>
<dbReference type="Pfam" id="PF00672">
    <property type="entry name" value="HAMP"/>
    <property type="match status" value="1"/>
</dbReference>
<feature type="domain" description="Histidine kinase" evidence="13">
    <location>
        <begin position="326"/>
        <end position="548"/>
    </location>
</feature>
<evidence type="ECO:0000256" key="2">
    <source>
        <dbReference type="ARBA" id="ARBA00004370"/>
    </source>
</evidence>
<dbReference type="FunFam" id="1.10.287.130:FF:000001">
    <property type="entry name" value="Two-component sensor histidine kinase"/>
    <property type="match status" value="1"/>
</dbReference>
<dbReference type="EC" id="2.7.13.3" evidence="3"/>
<dbReference type="InterPro" id="IPR036890">
    <property type="entry name" value="HATPase_C_sf"/>
</dbReference>
<comment type="catalytic activity">
    <reaction evidence="1">
        <text>ATP + protein L-histidine = ADP + protein N-phospho-L-histidine.</text>
        <dbReference type="EC" id="2.7.13.3"/>
    </reaction>
</comment>
<dbReference type="InterPro" id="IPR003660">
    <property type="entry name" value="HAMP_dom"/>
</dbReference>
<dbReference type="CDD" id="cd06225">
    <property type="entry name" value="HAMP"/>
    <property type="match status" value="1"/>
</dbReference>
<feature type="compositionally biased region" description="Basic residues" evidence="11">
    <location>
        <begin position="566"/>
        <end position="577"/>
    </location>
</feature>